<accession>A0ABU2KMM0</accession>
<name>A0ABU2KMM0_9FLAO</name>
<dbReference type="RefSeq" id="WP_311402850.1">
    <property type="nucleotide sequence ID" value="NZ_JAVRBG010000032.1"/>
</dbReference>
<gene>
    <name evidence="1" type="ORF">RLT85_14965</name>
</gene>
<reference evidence="2" key="1">
    <citation type="submission" date="2023-07" db="EMBL/GenBank/DDBJ databases">
        <title>Isolating and identifying novel microbial strains from the Mariana Trench.</title>
        <authorList>
            <person name="Fu H."/>
        </authorList>
    </citation>
    <scope>NUCLEOTIDE SEQUENCE [LARGE SCALE GENOMIC DNA]</scope>
    <source>
        <strain evidence="2">T-y2</strain>
    </source>
</reference>
<evidence type="ECO:0000313" key="2">
    <source>
        <dbReference type="Proteomes" id="UP001182991"/>
    </source>
</evidence>
<evidence type="ECO:0000313" key="1">
    <source>
        <dbReference type="EMBL" id="MDT0295932.1"/>
    </source>
</evidence>
<dbReference type="EMBL" id="JAVRBG010000032">
    <property type="protein sequence ID" value="MDT0295932.1"/>
    <property type="molecule type" value="Genomic_DNA"/>
</dbReference>
<proteinExistence type="predicted"/>
<keyword evidence="2" id="KW-1185">Reference proteome</keyword>
<organism evidence="1 2">
    <name type="scientific">Mesonia ostreae</name>
    <dbReference type="NCBI Taxonomy" id="861110"/>
    <lineage>
        <taxon>Bacteria</taxon>
        <taxon>Pseudomonadati</taxon>
        <taxon>Bacteroidota</taxon>
        <taxon>Flavobacteriia</taxon>
        <taxon>Flavobacteriales</taxon>
        <taxon>Flavobacteriaceae</taxon>
        <taxon>Mesonia</taxon>
    </lineage>
</organism>
<comment type="caution">
    <text evidence="1">The sequence shown here is derived from an EMBL/GenBank/DDBJ whole genome shotgun (WGS) entry which is preliminary data.</text>
</comment>
<dbReference type="Proteomes" id="UP001182991">
    <property type="component" value="Unassembled WGS sequence"/>
</dbReference>
<sequence>MHESEGDINLDGISDLGIVSSKNGSKNGQIIVFITNSKGNVSKKFVNDNLTETYIEMYDQFPEIKIENGELTISYYGGMCHRESRIIIFKFDKKLNDLFFQTLSTFEHNVCNDTEPKENEITNAKLREIKFTEYKDKL</sequence>
<protein>
    <submittedName>
        <fullName evidence="1">Uncharacterized protein</fullName>
    </submittedName>
</protein>